<protein>
    <recommendedName>
        <fullName evidence="2">histidine kinase</fullName>
        <ecNumber evidence="2">2.7.13.3</ecNumber>
    </recommendedName>
</protein>
<evidence type="ECO:0000256" key="4">
    <source>
        <dbReference type="ARBA" id="ARBA00022679"/>
    </source>
</evidence>
<reference evidence="8" key="1">
    <citation type="journal article" date="2019" name="PLoS Negl. Trop. Dis.">
        <title>Revisiting the worldwide diversity of Leptospira species in the environment.</title>
        <authorList>
            <person name="Vincent A.T."/>
            <person name="Schiettekatte O."/>
            <person name="Bourhy P."/>
            <person name="Veyrier F.J."/>
            <person name="Picardeau M."/>
        </authorList>
    </citation>
    <scope>NUCLEOTIDE SEQUENCE [LARGE SCALE GENOMIC DNA]</scope>
    <source>
        <strain evidence="8">201300427</strain>
    </source>
</reference>
<evidence type="ECO:0000256" key="3">
    <source>
        <dbReference type="ARBA" id="ARBA00022553"/>
    </source>
</evidence>
<dbReference type="OrthoDB" id="315561at2"/>
<keyword evidence="3" id="KW-0597">Phosphoprotein</keyword>
<dbReference type="GO" id="GO:0000155">
    <property type="term" value="F:phosphorelay sensor kinase activity"/>
    <property type="evidence" value="ECO:0007669"/>
    <property type="project" value="TreeGrafter"/>
</dbReference>
<dbReference type="GO" id="GO:0004721">
    <property type="term" value="F:phosphoprotein phosphatase activity"/>
    <property type="evidence" value="ECO:0007669"/>
    <property type="project" value="TreeGrafter"/>
</dbReference>
<evidence type="ECO:0000259" key="7">
    <source>
        <dbReference type="Pfam" id="PF02518"/>
    </source>
</evidence>
<gene>
    <name evidence="8" type="ORF">EHS15_07060</name>
</gene>
<dbReference type="Proteomes" id="UP000298058">
    <property type="component" value="Unassembled WGS sequence"/>
</dbReference>
<keyword evidence="5 8" id="KW-0418">Kinase</keyword>
<organism evidence="8 9">
    <name type="scientific">Leptospira idonii</name>
    <dbReference type="NCBI Taxonomy" id="1193500"/>
    <lineage>
        <taxon>Bacteria</taxon>
        <taxon>Pseudomonadati</taxon>
        <taxon>Spirochaetota</taxon>
        <taxon>Spirochaetia</taxon>
        <taxon>Leptospirales</taxon>
        <taxon>Leptospiraceae</taxon>
        <taxon>Leptospira</taxon>
    </lineage>
</organism>
<keyword evidence="9" id="KW-1185">Reference proteome</keyword>
<evidence type="ECO:0000256" key="2">
    <source>
        <dbReference type="ARBA" id="ARBA00012438"/>
    </source>
</evidence>
<dbReference type="SUPFAM" id="SSF55874">
    <property type="entry name" value="ATPase domain of HSP90 chaperone/DNA topoisomerase II/histidine kinase"/>
    <property type="match status" value="1"/>
</dbReference>
<dbReference type="GO" id="GO:0005886">
    <property type="term" value="C:plasma membrane"/>
    <property type="evidence" value="ECO:0007669"/>
    <property type="project" value="TreeGrafter"/>
</dbReference>
<dbReference type="AlphaFoldDB" id="A0A4R9LYX2"/>
<dbReference type="GO" id="GO:0016036">
    <property type="term" value="P:cellular response to phosphate starvation"/>
    <property type="evidence" value="ECO:0007669"/>
    <property type="project" value="TreeGrafter"/>
</dbReference>
<sequence>MWGNMNSLTYVLSHFSYLNYVALDQEKRIRALGGEDLSDWGVRPEEHLGQPKEKLSVLKSRGISEKIRKAYSGETYEREIQIKNQTFHLKFFPFENKEKGERWAVLTVCKRKEITCKPIVQTQTQNNVIRYEEQLFREIREIFDWREEIKSKTKQSLWMDRALPNLNTSLMQGSGLGALISTINSLLRRADVQEEKVVISLSHLNLLKESYHSTKKLVSTLAKAQRILEDSIASLETVSLQELYDMVVSATEELSAMLQIKNQKIILSSIPSTKSFSLEIHKEAMRTVVREIFINAMKYTPSFQDIIVLFIPVQGKIAVKFINPSSYPEVEHLNFLHSEEEILFQPFFRLIKAVEEGYEMEEFGLGLGLPIVKKLVEDMKGEVYMNLVKTNITDENRLEVCFTIELPMKG</sequence>
<comment type="caution">
    <text evidence="8">The sequence shown here is derived from an EMBL/GenBank/DDBJ whole genome shotgun (WGS) entry which is preliminary data.</text>
</comment>
<keyword evidence="6" id="KW-0902">Two-component regulatory system</keyword>
<dbReference type="EC" id="2.7.13.3" evidence="2"/>
<dbReference type="InterPro" id="IPR003594">
    <property type="entry name" value="HATPase_dom"/>
</dbReference>
<dbReference type="InterPro" id="IPR050351">
    <property type="entry name" value="BphY/WalK/GraS-like"/>
</dbReference>
<proteinExistence type="predicted"/>
<dbReference type="Gene3D" id="3.30.565.10">
    <property type="entry name" value="Histidine kinase-like ATPase, C-terminal domain"/>
    <property type="match status" value="1"/>
</dbReference>
<evidence type="ECO:0000256" key="6">
    <source>
        <dbReference type="ARBA" id="ARBA00023012"/>
    </source>
</evidence>
<dbReference type="InterPro" id="IPR036890">
    <property type="entry name" value="HATPase_C_sf"/>
</dbReference>
<dbReference type="PANTHER" id="PTHR45453:SF1">
    <property type="entry name" value="PHOSPHATE REGULON SENSOR PROTEIN PHOR"/>
    <property type="match status" value="1"/>
</dbReference>
<accession>A0A4R9LYX2</accession>
<evidence type="ECO:0000256" key="5">
    <source>
        <dbReference type="ARBA" id="ARBA00022777"/>
    </source>
</evidence>
<dbReference type="Pfam" id="PF02518">
    <property type="entry name" value="HATPase_c"/>
    <property type="match status" value="1"/>
</dbReference>
<dbReference type="EMBL" id="RQHW01000028">
    <property type="protein sequence ID" value="TGN19543.1"/>
    <property type="molecule type" value="Genomic_DNA"/>
</dbReference>
<evidence type="ECO:0000256" key="1">
    <source>
        <dbReference type="ARBA" id="ARBA00000085"/>
    </source>
</evidence>
<keyword evidence="4" id="KW-0808">Transferase</keyword>
<comment type="catalytic activity">
    <reaction evidence="1">
        <text>ATP + protein L-histidine = ADP + protein N-phospho-L-histidine.</text>
        <dbReference type="EC" id="2.7.13.3"/>
    </reaction>
</comment>
<feature type="domain" description="Histidine kinase/HSP90-like ATPase" evidence="7">
    <location>
        <begin position="283"/>
        <end position="408"/>
    </location>
</feature>
<name>A0A4R9LYX2_9LEPT</name>
<dbReference type="PANTHER" id="PTHR45453">
    <property type="entry name" value="PHOSPHATE REGULON SENSOR PROTEIN PHOR"/>
    <property type="match status" value="1"/>
</dbReference>
<evidence type="ECO:0000313" key="8">
    <source>
        <dbReference type="EMBL" id="TGN19543.1"/>
    </source>
</evidence>
<evidence type="ECO:0000313" key="9">
    <source>
        <dbReference type="Proteomes" id="UP000298058"/>
    </source>
</evidence>